<dbReference type="RefSeq" id="WP_133235037.1">
    <property type="nucleotide sequence ID" value="NZ_SMRT01000020.1"/>
</dbReference>
<dbReference type="OrthoDB" id="9782846at2"/>
<organism evidence="5 6">
    <name type="scientific">Paenibacillus piri</name>
    <dbReference type="NCBI Taxonomy" id="2547395"/>
    <lineage>
        <taxon>Bacteria</taxon>
        <taxon>Bacillati</taxon>
        <taxon>Bacillota</taxon>
        <taxon>Bacilli</taxon>
        <taxon>Bacillales</taxon>
        <taxon>Paenibacillaceae</taxon>
        <taxon>Paenibacillus</taxon>
    </lineage>
</organism>
<dbReference type="AlphaFoldDB" id="A0A4R5KBK9"/>
<dbReference type="PROSITE" id="PS51257">
    <property type="entry name" value="PROKAR_LIPOPROTEIN"/>
    <property type="match status" value="1"/>
</dbReference>
<dbReference type="GO" id="GO:0055052">
    <property type="term" value="C:ATP-binding cassette (ABC) transporter complex, substrate-binding subunit-containing"/>
    <property type="evidence" value="ECO:0007669"/>
    <property type="project" value="TreeGrafter"/>
</dbReference>
<sequence length="450" mass="50103">MKRSTSKWWGSLGTLTLSATLVLTGCSSGETGTSADGKAKLSLEFWTATGTDQSKFTNIVKRYMKDVDPGVDIKVTYVPTTGIDEKVNVAIASNQFPDIYFDSSPRMVPLAINGVLAPLDSYITPEYNLDDYYKGMLDLSKYKDKLYMLPTSNSLQALVLNKALFKQAGAEDLLPDPETRSWTRDKFAKAVEKVGSLGNGVYGLGLGAVQMDHDKYTDGFIFSDGDEFANESYTKMTYNSDKNVKNFEWIINLTKTKGALPGAAGNNITNILGLFKQGKIGMMQYYGGREIEQVLRGVKDGTVKIPFDIMFARFPTDDGSPGKLYTYSTSYGIKQQQDKAKMDASAKFIMWLTDGKDKELNELSYVEDGALPARKSLKSFLTDPEKQKLMDMSDKTIRNVFLIPNYQQVRKTWFNNFQPAYSGQLTAKAALDNYVRDAQKLVDEGLAKQK</sequence>
<dbReference type="GO" id="GO:1901982">
    <property type="term" value="F:maltose binding"/>
    <property type="evidence" value="ECO:0007669"/>
    <property type="project" value="TreeGrafter"/>
</dbReference>
<proteinExistence type="inferred from homology"/>
<keyword evidence="3 4" id="KW-0732">Signal</keyword>
<gene>
    <name evidence="5" type="ORF">E1757_29530</name>
</gene>
<evidence type="ECO:0000256" key="3">
    <source>
        <dbReference type="ARBA" id="ARBA00022729"/>
    </source>
</evidence>
<dbReference type="Proteomes" id="UP000295636">
    <property type="component" value="Unassembled WGS sequence"/>
</dbReference>
<comment type="caution">
    <text evidence="5">The sequence shown here is derived from an EMBL/GenBank/DDBJ whole genome shotgun (WGS) entry which is preliminary data.</text>
</comment>
<keyword evidence="2" id="KW-0813">Transport</keyword>
<dbReference type="GO" id="GO:0015768">
    <property type="term" value="P:maltose transport"/>
    <property type="evidence" value="ECO:0007669"/>
    <property type="project" value="TreeGrafter"/>
</dbReference>
<evidence type="ECO:0000313" key="6">
    <source>
        <dbReference type="Proteomes" id="UP000295636"/>
    </source>
</evidence>
<accession>A0A4R5KBK9</accession>
<reference evidence="5 6" key="1">
    <citation type="submission" date="2019-03" db="EMBL/GenBank/DDBJ databases">
        <title>This is whole genome sequence of Paenibacillus sp MS74 strain.</title>
        <authorList>
            <person name="Trinh H.N."/>
        </authorList>
    </citation>
    <scope>NUCLEOTIDE SEQUENCE [LARGE SCALE GENOMIC DNA]</scope>
    <source>
        <strain evidence="5 6">MS74</strain>
    </source>
</reference>
<evidence type="ECO:0000313" key="5">
    <source>
        <dbReference type="EMBL" id="TDF92531.1"/>
    </source>
</evidence>
<evidence type="ECO:0000256" key="4">
    <source>
        <dbReference type="SAM" id="SignalP"/>
    </source>
</evidence>
<keyword evidence="6" id="KW-1185">Reference proteome</keyword>
<evidence type="ECO:0000256" key="2">
    <source>
        <dbReference type="ARBA" id="ARBA00022448"/>
    </source>
</evidence>
<protein>
    <submittedName>
        <fullName evidence="5">Extracellular solute-binding protein</fullName>
    </submittedName>
</protein>
<dbReference type="InterPro" id="IPR006059">
    <property type="entry name" value="SBP"/>
</dbReference>
<feature type="signal peptide" evidence="4">
    <location>
        <begin position="1"/>
        <end position="19"/>
    </location>
</feature>
<dbReference type="SUPFAM" id="SSF53850">
    <property type="entry name" value="Periplasmic binding protein-like II"/>
    <property type="match status" value="1"/>
</dbReference>
<dbReference type="GO" id="GO:0042956">
    <property type="term" value="P:maltodextrin transmembrane transport"/>
    <property type="evidence" value="ECO:0007669"/>
    <property type="project" value="TreeGrafter"/>
</dbReference>
<dbReference type="EMBL" id="SMRT01000020">
    <property type="protein sequence ID" value="TDF92531.1"/>
    <property type="molecule type" value="Genomic_DNA"/>
</dbReference>
<dbReference type="Gene3D" id="3.40.190.10">
    <property type="entry name" value="Periplasmic binding protein-like II"/>
    <property type="match status" value="1"/>
</dbReference>
<dbReference type="PANTHER" id="PTHR30061">
    <property type="entry name" value="MALTOSE-BINDING PERIPLASMIC PROTEIN"/>
    <property type="match status" value="1"/>
</dbReference>
<comment type="similarity">
    <text evidence="1">Belongs to the bacterial solute-binding protein 1 family.</text>
</comment>
<dbReference type="PANTHER" id="PTHR30061:SF50">
    <property type="entry name" value="MALTOSE_MALTODEXTRIN-BINDING PERIPLASMIC PROTEIN"/>
    <property type="match status" value="1"/>
</dbReference>
<evidence type="ECO:0000256" key="1">
    <source>
        <dbReference type="ARBA" id="ARBA00008520"/>
    </source>
</evidence>
<feature type="chain" id="PRO_5039005404" evidence="4">
    <location>
        <begin position="20"/>
        <end position="450"/>
    </location>
</feature>
<dbReference type="Pfam" id="PF01547">
    <property type="entry name" value="SBP_bac_1"/>
    <property type="match status" value="1"/>
</dbReference>
<name>A0A4R5KBK9_9BACL</name>